<dbReference type="RefSeq" id="WP_163605530.1">
    <property type="nucleotide sequence ID" value="NZ_JAABOO010000001.1"/>
</dbReference>
<evidence type="ECO:0000313" key="2">
    <source>
        <dbReference type="EMBL" id="NER12511.1"/>
    </source>
</evidence>
<proteinExistence type="predicted"/>
<keyword evidence="3" id="KW-1185">Reference proteome</keyword>
<dbReference type="InterPro" id="IPR032710">
    <property type="entry name" value="NTF2-like_dom_sf"/>
</dbReference>
<feature type="domain" description="SnoaL-like" evidence="1">
    <location>
        <begin position="11"/>
        <end position="123"/>
    </location>
</feature>
<dbReference type="Pfam" id="PF12680">
    <property type="entry name" value="SnoaL_2"/>
    <property type="match status" value="1"/>
</dbReference>
<dbReference type="Gene3D" id="3.10.450.50">
    <property type="match status" value="1"/>
</dbReference>
<dbReference type="SUPFAM" id="SSF54427">
    <property type="entry name" value="NTF2-like"/>
    <property type="match status" value="1"/>
</dbReference>
<gene>
    <name evidence="2" type="ORF">GWK08_03595</name>
</gene>
<dbReference type="AlphaFoldDB" id="A0A6P0UGT7"/>
<comment type="caution">
    <text evidence="2">The sequence shown here is derived from an EMBL/GenBank/DDBJ whole genome shotgun (WGS) entry which is preliminary data.</text>
</comment>
<organism evidence="2 3">
    <name type="scientific">Leptobacterium flavescens</name>
    <dbReference type="NCBI Taxonomy" id="472055"/>
    <lineage>
        <taxon>Bacteria</taxon>
        <taxon>Pseudomonadati</taxon>
        <taxon>Bacteroidota</taxon>
        <taxon>Flavobacteriia</taxon>
        <taxon>Flavobacteriales</taxon>
        <taxon>Flavobacteriaceae</taxon>
        <taxon>Leptobacterium</taxon>
    </lineage>
</organism>
<protein>
    <submittedName>
        <fullName evidence="2">Nuclear transport factor 2 family protein</fullName>
    </submittedName>
</protein>
<dbReference type="Proteomes" id="UP000468581">
    <property type="component" value="Unassembled WGS sequence"/>
</dbReference>
<evidence type="ECO:0000313" key="3">
    <source>
        <dbReference type="Proteomes" id="UP000468581"/>
    </source>
</evidence>
<sequence length="128" mass="14740">MSSAGEREHMIRSYINAYNSFDIDGMLEHLDKEVVFENYLNGDLNLELKNKEEFREQAEKMVDVFSSRKQEIVSIEHESEKVNVEVQYSAVLAMTVSEDLKAGSEIKLEGRSIFSFEKNKIVKIVDLS</sequence>
<dbReference type="EMBL" id="JAABOO010000001">
    <property type="protein sequence ID" value="NER12511.1"/>
    <property type="molecule type" value="Genomic_DNA"/>
</dbReference>
<name>A0A6P0UGT7_9FLAO</name>
<reference evidence="2 3" key="1">
    <citation type="submission" date="2020-01" db="EMBL/GenBank/DDBJ databases">
        <title>Leptobacterium flavescens.</title>
        <authorList>
            <person name="Wang G."/>
        </authorList>
    </citation>
    <scope>NUCLEOTIDE SEQUENCE [LARGE SCALE GENOMIC DNA]</scope>
    <source>
        <strain evidence="2 3">KCTC 22160</strain>
    </source>
</reference>
<dbReference type="InterPro" id="IPR037401">
    <property type="entry name" value="SnoaL-like"/>
</dbReference>
<accession>A0A6P0UGT7</accession>
<evidence type="ECO:0000259" key="1">
    <source>
        <dbReference type="Pfam" id="PF12680"/>
    </source>
</evidence>